<comment type="caution">
    <text evidence="2">The sequence shown here is derived from an EMBL/GenBank/DDBJ whole genome shotgun (WGS) entry which is preliminary data.</text>
</comment>
<keyword evidence="3" id="KW-1185">Reference proteome</keyword>
<accession>A0AAD5UUR2</accession>
<dbReference type="AlphaFoldDB" id="A0AAD5UUR2"/>
<sequence>MCEHTFGECRKLIKDFIFLDFIFMVPRLQILLRSITKYSNVSDPKARASGYSHTYFDDSSVRLDILSQYPSDDDIQEAAKLAWTETENLMIFLGIRAEDAIGTRATAPYIVLLSIDSWYSSPSPNSHSSTSYSLSVEEYYSDDEDDSSSDGSIDEMAELQSLIDWGEKSGFIESNERAMELVCAAVALSMDGSVQAQHGEERSTLQEETDLREDQEDLEDALASRLRIIDSVHLAALNLPGEPRNPFDQPMLRPGAVDYSQIVKLRVQHETEYAKKGVRRGWKLDVTSEPESESASTQKANTDSSNPGDGRRSTRHQILCELQQLCAEAERGIGTGLVRKTRWKNTPRVQPDAGTGNSANAALAAGQRAVKVYFSLCQRVKSSQ</sequence>
<organism evidence="2 3">
    <name type="scientific">Meripilus lineatus</name>
    <dbReference type="NCBI Taxonomy" id="2056292"/>
    <lineage>
        <taxon>Eukaryota</taxon>
        <taxon>Fungi</taxon>
        <taxon>Dikarya</taxon>
        <taxon>Basidiomycota</taxon>
        <taxon>Agaricomycotina</taxon>
        <taxon>Agaricomycetes</taxon>
        <taxon>Polyporales</taxon>
        <taxon>Meripilaceae</taxon>
        <taxon>Meripilus</taxon>
    </lineage>
</organism>
<protein>
    <submittedName>
        <fullName evidence="2">Uncharacterized protein</fullName>
    </submittedName>
</protein>
<feature type="compositionally biased region" description="Polar residues" evidence="1">
    <location>
        <begin position="293"/>
        <end position="307"/>
    </location>
</feature>
<reference evidence="2" key="1">
    <citation type="submission" date="2022-07" db="EMBL/GenBank/DDBJ databases">
        <title>Genome Sequence of Physisporinus lineatus.</title>
        <authorList>
            <person name="Buettner E."/>
        </authorList>
    </citation>
    <scope>NUCLEOTIDE SEQUENCE</scope>
    <source>
        <strain evidence="2">VT162</strain>
    </source>
</reference>
<evidence type="ECO:0000313" key="3">
    <source>
        <dbReference type="Proteomes" id="UP001212997"/>
    </source>
</evidence>
<gene>
    <name evidence="2" type="ORF">NLI96_g12369</name>
</gene>
<feature type="region of interest" description="Disordered" evidence="1">
    <location>
        <begin position="286"/>
        <end position="313"/>
    </location>
</feature>
<evidence type="ECO:0000256" key="1">
    <source>
        <dbReference type="SAM" id="MobiDB-lite"/>
    </source>
</evidence>
<dbReference type="Proteomes" id="UP001212997">
    <property type="component" value="Unassembled WGS sequence"/>
</dbReference>
<dbReference type="EMBL" id="JANAWD010001022">
    <property type="protein sequence ID" value="KAJ3474598.1"/>
    <property type="molecule type" value="Genomic_DNA"/>
</dbReference>
<evidence type="ECO:0000313" key="2">
    <source>
        <dbReference type="EMBL" id="KAJ3474598.1"/>
    </source>
</evidence>
<name>A0AAD5UUR2_9APHY</name>
<proteinExistence type="predicted"/>